<organism evidence="2 3">
    <name type="scientific">Brevundimonas mediterranea</name>
    <dbReference type="NCBI Taxonomy" id="74329"/>
    <lineage>
        <taxon>Bacteria</taxon>
        <taxon>Pseudomonadati</taxon>
        <taxon>Pseudomonadota</taxon>
        <taxon>Alphaproteobacteria</taxon>
        <taxon>Caulobacterales</taxon>
        <taxon>Caulobacteraceae</taxon>
        <taxon>Brevundimonas</taxon>
    </lineage>
</organism>
<protein>
    <submittedName>
        <fullName evidence="2">Uncharacterized protein</fullName>
    </submittedName>
</protein>
<name>A0A7W6A482_9CAUL</name>
<evidence type="ECO:0000256" key="1">
    <source>
        <dbReference type="SAM" id="Phobius"/>
    </source>
</evidence>
<evidence type="ECO:0000313" key="3">
    <source>
        <dbReference type="Proteomes" id="UP000532936"/>
    </source>
</evidence>
<dbReference type="AlphaFoldDB" id="A0A7W6A482"/>
<keyword evidence="1" id="KW-1133">Transmembrane helix</keyword>
<evidence type="ECO:0000313" key="2">
    <source>
        <dbReference type="EMBL" id="MBB3873029.1"/>
    </source>
</evidence>
<proteinExistence type="predicted"/>
<dbReference type="EMBL" id="JACIDA010000002">
    <property type="protein sequence ID" value="MBB3873029.1"/>
    <property type="molecule type" value="Genomic_DNA"/>
</dbReference>
<accession>A0A7W6A482</accession>
<keyword evidence="1" id="KW-0472">Membrane</keyword>
<feature type="transmembrane region" description="Helical" evidence="1">
    <location>
        <begin position="6"/>
        <end position="25"/>
    </location>
</feature>
<dbReference type="Proteomes" id="UP000532936">
    <property type="component" value="Unassembled WGS sequence"/>
</dbReference>
<reference evidence="2 3" key="1">
    <citation type="submission" date="2020-08" db="EMBL/GenBank/DDBJ databases">
        <title>Genomic Encyclopedia of Type Strains, Phase IV (KMG-IV): sequencing the most valuable type-strain genomes for metagenomic binning, comparative biology and taxonomic classification.</title>
        <authorList>
            <person name="Goeker M."/>
        </authorList>
    </citation>
    <scope>NUCLEOTIDE SEQUENCE [LARGE SCALE GENOMIC DNA]</scope>
    <source>
        <strain evidence="2 3">DSM 14878</strain>
    </source>
</reference>
<gene>
    <name evidence="2" type="ORF">GGR11_002582</name>
</gene>
<sequence>MSADAADSGLSFWIIAVLGVFVVIVDPQNLMSGLLGLWAACLDMDQPAGSYGEDHR</sequence>
<keyword evidence="1" id="KW-0812">Transmembrane</keyword>
<comment type="caution">
    <text evidence="2">The sequence shown here is derived from an EMBL/GenBank/DDBJ whole genome shotgun (WGS) entry which is preliminary data.</text>
</comment>